<gene>
    <name evidence="2" type="ORF">GCM10009550_40900</name>
</gene>
<dbReference type="EMBL" id="BAAAHH010000016">
    <property type="protein sequence ID" value="GAA0955672.1"/>
    <property type="molecule type" value="Genomic_DNA"/>
</dbReference>
<feature type="signal peptide" evidence="1">
    <location>
        <begin position="1"/>
        <end position="28"/>
    </location>
</feature>
<evidence type="ECO:0000256" key="1">
    <source>
        <dbReference type="SAM" id="SignalP"/>
    </source>
</evidence>
<dbReference type="RefSeq" id="WP_344242466.1">
    <property type="nucleotide sequence ID" value="NZ_BAAAHH010000016.1"/>
</dbReference>
<reference evidence="2 3" key="1">
    <citation type="journal article" date="2019" name="Int. J. Syst. Evol. Microbiol.">
        <title>The Global Catalogue of Microorganisms (GCM) 10K type strain sequencing project: providing services to taxonomists for standard genome sequencing and annotation.</title>
        <authorList>
            <consortium name="The Broad Institute Genomics Platform"/>
            <consortium name="The Broad Institute Genome Sequencing Center for Infectious Disease"/>
            <person name="Wu L."/>
            <person name="Ma J."/>
        </authorList>
    </citation>
    <scope>NUCLEOTIDE SEQUENCE [LARGE SCALE GENOMIC DNA]</scope>
    <source>
        <strain evidence="2 3">JCM 10696</strain>
    </source>
</reference>
<feature type="chain" id="PRO_5047237949" description="Lipocalin-like protein" evidence="1">
    <location>
        <begin position="29"/>
        <end position="196"/>
    </location>
</feature>
<accession>A0ABN1RED5</accession>
<comment type="caution">
    <text evidence="2">The sequence shown here is derived from an EMBL/GenBank/DDBJ whole genome shotgun (WGS) entry which is preliminary data.</text>
</comment>
<proteinExistence type="predicted"/>
<evidence type="ECO:0000313" key="2">
    <source>
        <dbReference type="EMBL" id="GAA0955672.1"/>
    </source>
</evidence>
<name>A0ABN1RED5_9ACTN</name>
<organism evidence="2 3">
    <name type="scientific">Actinocorallia libanotica</name>
    <dbReference type="NCBI Taxonomy" id="46162"/>
    <lineage>
        <taxon>Bacteria</taxon>
        <taxon>Bacillati</taxon>
        <taxon>Actinomycetota</taxon>
        <taxon>Actinomycetes</taxon>
        <taxon>Streptosporangiales</taxon>
        <taxon>Thermomonosporaceae</taxon>
        <taxon>Actinocorallia</taxon>
    </lineage>
</organism>
<keyword evidence="1" id="KW-0732">Signal</keyword>
<keyword evidence="3" id="KW-1185">Reference proteome</keyword>
<sequence>MLIDHARLAIAAALTAGAVAALPGSAAAAPGRGPCLVGNWTLTKYTMNLKGKDVALRTTGGQGTRLRVTRGGAVYDFNRSKPAVTNGTRSGEKVGLWSSYRGKLALKSKFRGTRSGVLTTRPSSARGDANGLLGQLKPEKKLLAKYSIVETYRRGEWVSLTPPRADFRCNGRTLVLQAKKRDFFGTSTVRIEYRRS</sequence>
<evidence type="ECO:0008006" key="4">
    <source>
        <dbReference type="Google" id="ProtNLM"/>
    </source>
</evidence>
<evidence type="ECO:0000313" key="3">
    <source>
        <dbReference type="Proteomes" id="UP001500665"/>
    </source>
</evidence>
<protein>
    <recommendedName>
        <fullName evidence="4">Lipocalin-like protein</fullName>
    </recommendedName>
</protein>
<dbReference type="Proteomes" id="UP001500665">
    <property type="component" value="Unassembled WGS sequence"/>
</dbReference>